<name>A0AAW1PD94_9CHLO</name>
<evidence type="ECO:0000313" key="2">
    <source>
        <dbReference type="EMBL" id="KAK9806867.1"/>
    </source>
</evidence>
<protein>
    <recommendedName>
        <fullName evidence="1">Programmed cell death protein 2 C-terminal domain-containing protein</fullName>
    </recommendedName>
</protein>
<gene>
    <name evidence="2" type="ORF">WJX72_005509</name>
</gene>
<keyword evidence="3" id="KW-1185">Reference proteome</keyword>
<dbReference type="PANTHER" id="PTHR47762">
    <property type="entry name" value="OSJNBB0079B02.4 PROTEIN"/>
    <property type="match status" value="1"/>
</dbReference>
<dbReference type="Pfam" id="PF04194">
    <property type="entry name" value="PDCD2_C"/>
    <property type="match status" value="1"/>
</dbReference>
<reference evidence="2 3" key="1">
    <citation type="journal article" date="2024" name="Nat. Commun.">
        <title>Phylogenomics reveals the evolutionary origins of lichenization in chlorophyte algae.</title>
        <authorList>
            <person name="Puginier C."/>
            <person name="Libourel C."/>
            <person name="Otte J."/>
            <person name="Skaloud P."/>
            <person name="Haon M."/>
            <person name="Grisel S."/>
            <person name="Petersen M."/>
            <person name="Berrin J.G."/>
            <person name="Delaux P.M."/>
            <person name="Dal Grande F."/>
            <person name="Keller J."/>
        </authorList>
    </citation>
    <scope>NUCLEOTIDE SEQUENCE [LARGE SCALE GENOMIC DNA]</scope>
    <source>
        <strain evidence="2 3">SAG 2043</strain>
    </source>
</reference>
<dbReference type="GO" id="GO:0005737">
    <property type="term" value="C:cytoplasm"/>
    <property type="evidence" value="ECO:0007669"/>
    <property type="project" value="InterPro"/>
</dbReference>
<comment type="caution">
    <text evidence="2">The sequence shown here is derived from an EMBL/GenBank/DDBJ whole genome shotgun (WGS) entry which is preliminary data.</text>
</comment>
<sequence length="318" mass="34327">MTGNAEGVTLCLAGDLTHPEDSITHYDTKTGGTPIFPTCLQPGKIQSVSCGVCDNPLSLVVQTYAPLAAQQAGRSLPERCLYIFGCTQAGSAQPEAATPSYRAPAQGRVLPEFYLKFRPEPGVKRDLLGRVDEQHMAQLLAEYEQSCGRAGQAPQVAESASCSVDGEPETWAGEGYEHASATGADSMYLKFSKRLQRCPQQCLRYSFGGKVLWPGSRPPAVPACDTCRRARVFEMQLMAPLIHLTEEAAEWLQGDGMAEQDLVTLLPDWDWLTVAVFTCPNSCESAGSEVVEECAVMFNESDAVTAQAGKRAKLVAEP</sequence>
<dbReference type="EMBL" id="JALJOR010000013">
    <property type="protein sequence ID" value="KAK9806867.1"/>
    <property type="molecule type" value="Genomic_DNA"/>
</dbReference>
<dbReference type="Proteomes" id="UP001489004">
    <property type="component" value="Unassembled WGS sequence"/>
</dbReference>
<evidence type="ECO:0000259" key="1">
    <source>
        <dbReference type="Pfam" id="PF04194"/>
    </source>
</evidence>
<dbReference type="AlphaFoldDB" id="A0AAW1PD94"/>
<organism evidence="2 3">
    <name type="scientific">[Myrmecia] bisecta</name>
    <dbReference type="NCBI Taxonomy" id="41462"/>
    <lineage>
        <taxon>Eukaryota</taxon>
        <taxon>Viridiplantae</taxon>
        <taxon>Chlorophyta</taxon>
        <taxon>core chlorophytes</taxon>
        <taxon>Trebouxiophyceae</taxon>
        <taxon>Trebouxiales</taxon>
        <taxon>Trebouxiaceae</taxon>
        <taxon>Myrmecia</taxon>
    </lineage>
</organism>
<proteinExistence type="predicted"/>
<evidence type="ECO:0000313" key="3">
    <source>
        <dbReference type="Proteomes" id="UP001489004"/>
    </source>
</evidence>
<feature type="domain" description="Programmed cell death protein 2 C-terminal" evidence="1">
    <location>
        <begin position="185"/>
        <end position="296"/>
    </location>
</feature>
<dbReference type="InterPro" id="IPR007320">
    <property type="entry name" value="PDCD2_C"/>
</dbReference>
<dbReference type="PANTHER" id="PTHR47762:SF2">
    <property type="entry name" value="OS04G0640800 PROTEIN"/>
    <property type="match status" value="1"/>
</dbReference>
<accession>A0AAW1PD94</accession>